<organism evidence="1 2">
    <name type="scientific">Reticulomyxa filosa</name>
    <dbReference type="NCBI Taxonomy" id="46433"/>
    <lineage>
        <taxon>Eukaryota</taxon>
        <taxon>Sar</taxon>
        <taxon>Rhizaria</taxon>
        <taxon>Retaria</taxon>
        <taxon>Foraminifera</taxon>
        <taxon>Monothalamids</taxon>
        <taxon>Reticulomyxidae</taxon>
        <taxon>Reticulomyxa</taxon>
    </lineage>
</organism>
<proteinExistence type="predicted"/>
<evidence type="ECO:0000313" key="1">
    <source>
        <dbReference type="EMBL" id="ETO12152.1"/>
    </source>
</evidence>
<keyword evidence="2" id="KW-1185">Reference proteome</keyword>
<protein>
    <submittedName>
        <fullName evidence="1">Uncharacterized protein</fullName>
    </submittedName>
</protein>
<dbReference type="AlphaFoldDB" id="X6MFF2"/>
<gene>
    <name evidence="1" type="ORF">RFI_25223</name>
</gene>
<dbReference type="EMBL" id="ASPP01021675">
    <property type="protein sequence ID" value="ETO12152.1"/>
    <property type="molecule type" value="Genomic_DNA"/>
</dbReference>
<reference evidence="1 2" key="1">
    <citation type="journal article" date="2013" name="Curr. Biol.">
        <title>The Genome of the Foraminiferan Reticulomyxa filosa.</title>
        <authorList>
            <person name="Glockner G."/>
            <person name="Hulsmann N."/>
            <person name="Schleicher M."/>
            <person name="Noegel A.A."/>
            <person name="Eichinger L."/>
            <person name="Gallinger C."/>
            <person name="Pawlowski J."/>
            <person name="Sierra R."/>
            <person name="Euteneuer U."/>
            <person name="Pillet L."/>
            <person name="Moustafa A."/>
            <person name="Platzer M."/>
            <person name="Groth M."/>
            <person name="Szafranski K."/>
            <person name="Schliwa M."/>
        </authorList>
    </citation>
    <scope>NUCLEOTIDE SEQUENCE [LARGE SCALE GENOMIC DNA]</scope>
</reference>
<comment type="caution">
    <text evidence="1">The sequence shown here is derived from an EMBL/GenBank/DDBJ whole genome shotgun (WGS) entry which is preliminary data.</text>
</comment>
<accession>X6MFF2</accession>
<dbReference type="Gene3D" id="6.10.140.2130">
    <property type="match status" value="2"/>
</dbReference>
<name>X6MFF2_RETFI</name>
<sequence length="203" mass="23582">MEKEREGGGDATFYLLSYINTYTNAHYIYEVSQEETANGNGDDYTVFKYHDPNSGQVYEFTVDPFQGFVPMAPVRRRETRTKLAHRLSRDFRPSMQSLESQRILRGNFYEENYESNLQQQEQEKSKIKEELNKKLDPSQRPSVNHLGHIGIMNEESLYQLYGLADDVRKKHTRMESAVEDLKAHLNLSNELGHAISSEVLQEL</sequence>
<dbReference type="Proteomes" id="UP000023152">
    <property type="component" value="Unassembled WGS sequence"/>
</dbReference>
<evidence type="ECO:0000313" key="2">
    <source>
        <dbReference type="Proteomes" id="UP000023152"/>
    </source>
</evidence>
<feature type="non-terminal residue" evidence="1">
    <location>
        <position position="203"/>
    </location>
</feature>